<evidence type="ECO:0000256" key="2">
    <source>
        <dbReference type="ARBA" id="ARBA00022840"/>
    </source>
</evidence>
<dbReference type="InterPro" id="IPR025662">
    <property type="entry name" value="Sigma_54_int_dom_ATP-bd_1"/>
</dbReference>
<dbReference type="PANTHER" id="PTHR32071:SF74">
    <property type="entry name" value="TRANSCRIPTIONAL ACTIVATOR ROCR"/>
    <property type="match status" value="1"/>
</dbReference>
<comment type="caution">
    <text evidence="8">The sequence shown here is derived from an EMBL/GenBank/DDBJ whole genome shotgun (WGS) entry which is preliminary data.</text>
</comment>
<dbReference type="Pfam" id="PF00158">
    <property type="entry name" value="Sigma54_activat"/>
    <property type="match status" value="1"/>
</dbReference>
<dbReference type="CDD" id="cd00130">
    <property type="entry name" value="PAS"/>
    <property type="match status" value="1"/>
</dbReference>
<dbReference type="InterPro" id="IPR002197">
    <property type="entry name" value="HTH_Fis"/>
</dbReference>
<dbReference type="FunFam" id="3.40.50.300:FF:000006">
    <property type="entry name" value="DNA-binding transcriptional regulator NtrC"/>
    <property type="match status" value="1"/>
</dbReference>
<dbReference type="InterPro" id="IPR058031">
    <property type="entry name" value="AAA_lid_NorR"/>
</dbReference>
<dbReference type="PROSITE" id="PS00676">
    <property type="entry name" value="SIGMA54_INTERACT_2"/>
    <property type="match status" value="1"/>
</dbReference>
<dbReference type="PROSITE" id="PS50112">
    <property type="entry name" value="PAS"/>
    <property type="match status" value="1"/>
</dbReference>
<keyword evidence="4" id="KW-0238">DNA-binding</keyword>
<dbReference type="Gene3D" id="3.30.450.20">
    <property type="entry name" value="PAS domain"/>
    <property type="match status" value="1"/>
</dbReference>
<dbReference type="InterPro" id="IPR025944">
    <property type="entry name" value="Sigma_54_int_dom_CS"/>
</dbReference>
<sequence>MSSPLQHSSLDTFLRIYEQILDRMNEGVHVIDANGTTIVYNQKMTELESMTVQDVLHKPLSEVFAFPDGQESTLLTCLHTGKSIRNTRQTYFNDKQKEITTINNTYPIMENGKIVGAMEIADDITKMERLIRENLLEKNGSRYTFDQIIGRSGAILDVIESAKRAARTSSSVLVVGETGAGKELFVQSIHNASLRASGPLISQNCAALPDSLIEGLLFGTARGAFTGAIERPGLFEQAEKGTLFLDEINSLSMPLQAKLLRALQEKSIRRIGDTKDRSIDVRIIAAINEDPVEAIAHSHLRKDLYYRLGVVTLFIPPLRERKEDIPLLANHFVEKYNQLFQMEVRGLSDEVIKFFNEHDWPGNVRELQHLIEGAMNLMIDETIIGYEHLPLHFLRRTPAAAIIAEHEKQPFLPFPDEGKPLKETMLEFETSYIHHVVDKYNGNISRAAKELQISRQSLQYRLRKLGIRG</sequence>
<organism evidence="8 9">
    <name type="scientific">Brevibacillus nitrificans</name>
    <dbReference type="NCBI Taxonomy" id="651560"/>
    <lineage>
        <taxon>Bacteria</taxon>
        <taxon>Bacillati</taxon>
        <taxon>Bacillota</taxon>
        <taxon>Bacilli</taxon>
        <taxon>Bacillales</taxon>
        <taxon>Paenibacillaceae</taxon>
        <taxon>Brevibacillus</taxon>
    </lineage>
</organism>
<dbReference type="EMBL" id="RHHU01000003">
    <property type="protein sequence ID" value="RNB89189.1"/>
    <property type="molecule type" value="Genomic_DNA"/>
</dbReference>
<dbReference type="AlphaFoldDB" id="A0A3M8DNQ4"/>
<dbReference type="CDD" id="cd00009">
    <property type="entry name" value="AAA"/>
    <property type="match status" value="1"/>
</dbReference>
<evidence type="ECO:0000256" key="3">
    <source>
        <dbReference type="ARBA" id="ARBA00023015"/>
    </source>
</evidence>
<dbReference type="Proteomes" id="UP000269573">
    <property type="component" value="Unassembled WGS sequence"/>
</dbReference>
<dbReference type="SUPFAM" id="SSF55785">
    <property type="entry name" value="PYP-like sensor domain (PAS domain)"/>
    <property type="match status" value="1"/>
</dbReference>
<proteinExistence type="predicted"/>
<dbReference type="Gene3D" id="3.40.50.300">
    <property type="entry name" value="P-loop containing nucleotide triphosphate hydrolases"/>
    <property type="match status" value="1"/>
</dbReference>
<dbReference type="InterPro" id="IPR003593">
    <property type="entry name" value="AAA+_ATPase"/>
</dbReference>
<dbReference type="GO" id="GO:0005524">
    <property type="term" value="F:ATP binding"/>
    <property type="evidence" value="ECO:0007669"/>
    <property type="project" value="UniProtKB-KW"/>
</dbReference>
<keyword evidence="1" id="KW-0547">Nucleotide-binding</keyword>
<evidence type="ECO:0000256" key="1">
    <source>
        <dbReference type="ARBA" id="ARBA00022741"/>
    </source>
</evidence>
<dbReference type="NCBIfam" id="TIGR00229">
    <property type="entry name" value="sensory_box"/>
    <property type="match status" value="1"/>
</dbReference>
<dbReference type="SUPFAM" id="SSF46689">
    <property type="entry name" value="Homeodomain-like"/>
    <property type="match status" value="1"/>
</dbReference>
<dbReference type="PRINTS" id="PR01590">
    <property type="entry name" value="HTHFIS"/>
</dbReference>
<protein>
    <submittedName>
        <fullName evidence="8">PAS domain S-box protein</fullName>
    </submittedName>
</protein>
<dbReference type="PROSITE" id="PS00675">
    <property type="entry name" value="SIGMA54_INTERACT_1"/>
    <property type="match status" value="1"/>
</dbReference>
<dbReference type="Pfam" id="PF08448">
    <property type="entry name" value="PAS_4"/>
    <property type="match status" value="1"/>
</dbReference>
<feature type="domain" description="Sigma-54 factor interaction" evidence="6">
    <location>
        <begin position="148"/>
        <end position="376"/>
    </location>
</feature>
<evidence type="ECO:0000259" key="6">
    <source>
        <dbReference type="PROSITE" id="PS50045"/>
    </source>
</evidence>
<name>A0A3M8DNQ4_9BACL</name>
<dbReference type="RefSeq" id="WP_122923226.1">
    <property type="nucleotide sequence ID" value="NZ_RHHU01000003.1"/>
</dbReference>
<keyword evidence="5" id="KW-0804">Transcription</keyword>
<dbReference type="Gene3D" id="1.10.10.60">
    <property type="entry name" value="Homeodomain-like"/>
    <property type="match status" value="1"/>
</dbReference>
<dbReference type="GO" id="GO:0006355">
    <property type="term" value="P:regulation of DNA-templated transcription"/>
    <property type="evidence" value="ECO:0007669"/>
    <property type="project" value="InterPro"/>
</dbReference>
<dbReference type="SUPFAM" id="SSF52540">
    <property type="entry name" value="P-loop containing nucleoside triphosphate hydrolases"/>
    <property type="match status" value="1"/>
</dbReference>
<dbReference type="InterPro" id="IPR009057">
    <property type="entry name" value="Homeodomain-like_sf"/>
</dbReference>
<dbReference type="Pfam" id="PF25601">
    <property type="entry name" value="AAA_lid_14"/>
    <property type="match status" value="1"/>
</dbReference>
<accession>A0A3M8DNQ4</accession>
<dbReference type="PANTHER" id="PTHR32071">
    <property type="entry name" value="TRANSCRIPTIONAL REGULATORY PROTEIN"/>
    <property type="match status" value="1"/>
</dbReference>
<feature type="domain" description="PAS" evidence="7">
    <location>
        <begin position="13"/>
        <end position="71"/>
    </location>
</feature>
<dbReference type="PROSITE" id="PS00688">
    <property type="entry name" value="SIGMA54_INTERACT_3"/>
    <property type="match status" value="1"/>
</dbReference>
<dbReference type="InterPro" id="IPR035965">
    <property type="entry name" value="PAS-like_dom_sf"/>
</dbReference>
<gene>
    <name evidence="8" type="ORF">EDM59_08870</name>
</gene>
<dbReference type="InterPro" id="IPR000014">
    <property type="entry name" value="PAS"/>
</dbReference>
<evidence type="ECO:0000259" key="7">
    <source>
        <dbReference type="PROSITE" id="PS50112"/>
    </source>
</evidence>
<reference evidence="8 9" key="1">
    <citation type="submission" date="2018-10" db="EMBL/GenBank/DDBJ databases">
        <title>Phylogenomics of Brevibacillus.</title>
        <authorList>
            <person name="Dunlap C."/>
        </authorList>
    </citation>
    <scope>NUCLEOTIDE SEQUENCE [LARGE SCALE GENOMIC DNA]</scope>
    <source>
        <strain evidence="8 9">JCM 15774</strain>
    </source>
</reference>
<keyword evidence="9" id="KW-1185">Reference proteome</keyword>
<dbReference type="SMART" id="SM00382">
    <property type="entry name" value="AAA"/>
    <property type="match status" value="1"/>
</dbReference>
<evidence type="ECO:0000256" key="4">
    <source>
        <dbReference type="ARBA" id="ARBA00023125"/>
    </source>
</evidence>
<evidence type="ECO:0000313" key="9">
    <source>
        <dbReference type="Proteomes" id="UP000269573"/>
    </source>
</evidence>
<dbReference type="InterPro" id="IPR027417">
    <property type="entry name" value="P-loop_NTPase"/>
</dbReference>
<dbReference type="InterPro" id="IPR002078">
    <property type="entry name" value="Sigma_54_int"/>
</dbReference>
<evidence type="ECO:0000313" key="8">
    <source>
        <dbReference type="EMBL" id="RNB89189.1"/>
    </source>
</evidence>
<dbReference type="GO" id="GO:0043565">
    <property type="term" value="F:sequence-specific DNA binding"/>
    <property type="evidence" value="ECO:0007669"/>
    <property type="project" value="InterPro"/>
</dbReference>
<dbReference type="InterPro" id="IPR013656">
    <property type="entry name" value="PAS_4"/>
</dbReference>
<dbReference type="InterPro" id="IPR025943">
    <property type="entry name" value="Sigma_54_int_dom_ATP-bd_2"/>
</dbReference>
<dbReference type="Pfam" id="PF02954">
    <property type="entry name" value="HTH_8"/>
    <property type="match status" value="1"/>
</dbReference>
<keyword evidence="3" id="KW-0805">Transcription regulation</keyword>
<evidence type="ECO:0000256" key="5">
    <source>
        <dbReference type="ARBA" id="ARBA00023163"/>
    </source>
</evidence>
<keyword evidence="2" id="KW-0067">ATP-binding</keyword>
<dbReference type="PROSITE" id="PS50045">
    <property type="entry name" value="SIGMA54_INTERACT_4"/>
    <property type="match status" value="1"/>
</dbReference>
<dbReference type="Gene3D" id="1.10.8.60">
    <property type="match status" value="1"/>
</dbReference>
<dbReference type="SMART" id="SM00091">
    <property type="entry name" value="PAS"/>
    <property type="match status" value="1"/>
</dbReference>